<name>A0AAD5UK14_9FUNG</name>
<comment type="caution">
    <text evidence="5">The sequence shown here is derived from an EMBL/GenBank/DDBJ whole genome shotgun (WGS) entry which is preliminary data.</text>
</comment>
<evidence type="ECO:0000259" key="4">
    <source>
        <dbReference type="Pfam" id="PF17748"/>
    </source>
</evidence>
<dbReference type="PANTHER" id="PTHR31913">
    <property type="entry name" value="VACUOLAR IMPORT AND DEGRADATION PROTEIN 27"/>
    <property type="match status" value="1"/>
</dbReference>
<evidence type="ECO:0000259" key="2">
    <source>
        <dbReference type="Pfam" id="PF08553"/>
    </source>
</evidence>
<feature type="domain" description="Vid27 N-terminal" evidence="4">
    <location>
        <begin position="1"/>
        <end position="157"/>
    </location>
</feature>
<proteinExistence type="predicted"/>
<feature type="domain" description="Vid27 PH-like" evidence="3">
    <location>
        <begin position="233"/>
        <end position="341"/>
    </location>
</feature>
<gene>
    <name evidence="5" type="ORF">HK103_004603</name>
</gene>
<dbReference type="GO" id="GO:0005737">
    <property type="term" value="C:cytoplasm"/>
    <property type="evidence" value="ECO:0007669"/>
    <property type="project" value="TreeGrafter"/>
</dbReference>
<dbReference type="Pfam" id="PF17748">
    <property type="entry name" value="VID27_N"/>
    <property type="match status" value="1"/>
</dbReference>
<protein>
    <recommendedName>
        <fullName evidence="7">VID27-domain-containing protein</fullName>
    </recommendedName>
</protein>
<dbReference type="InterPro" id="IPR040768">
    <property type="entry name" value="Vid27_PH"/>
</dbReference>
<dbReference type="Pfam" id="PF08553">
    <property type="entry name" value="VID27"/>
    <property type="match status" value="1"/>
</dbReference>
<accession>A0AAD5UK14</accession>
<evidence type="ECO:0000259" key="3">
    <source>
        <dbReference type="Pfam" id="PF17747"/>
    </source>
</evidence>
<dbReference type="InterPro" id="IPR040458">
    <property type="entry name" value="Vid27"/>
</dbReference>
<dbReference type="Proteomes" id="UP001210925">
    <property type="component" value="Unassembled WGS sequence"/>
</dbReference>
<dbReference type="PANTHER" id="PTHR31913:SF0">
    <property type="entry name" value="VACUOLAR IMPORT AND DEGRADATION PROTEIN 27"/>
    <property type="match status" value="1"/>
</dbReference>
<evidence type="ECO:0000313" key="6">
    <source>
        <dbReference type="Proteomes" id="UP001210925"/>
    </source>
</evidence>
<dbReference type="AlphaFoldDB" id="A0AAD5UK14"/>
<feature type="domain" description="Vacuolar import/degradation Vid27 C-terminal" evidence="2">
    <location>
        <begin position="407"/>
        <end position="741"/>
    </location>
</feature>
<evidence type="ECO:0000256" key="1">
    <source>
        <dbReference type="SAM" id="MobiDB-lite"/>
    </source>
</evidence>
<organism evidence="5 6">
    <name type="scientific">Boothiomyces macroporosus</name>
    <dbReference type="NCBI Taxonomy" id="261099"/>
    <lineage>
        <taxon>Eukaryota</taxon>
        <taxon>Fungi</taxon>
        <taxon>Fungi incertae sedis</taxon>
        <taxon>Chytridiomycota</taxon>
        <taxon>Chytridiomycota incertae sedis</taxon>
        <taxon>Chytridiomycetes</taxon>
        <taxon>Rhizophydiales</taxon>
        <taxon>Terramycetaceae</taxon>
        <taxon>Boothiomyces</taxon>
    </lineage>
</organism>
<dbReference type="GO" id="GO:0005634">
    <property type="term" value="C:nucleus"/>
    <property type="evidence" value="ECO:0007669"/>
    <property type="project" value="TreeGrafter"/>
</dbReference>
<sequence>MFLLKAVGNLVFGQAEGTEASLPSGKLFYLDPSSTESKKLIYTDANIVVKSTSTPFNFELLISKSEEADNYAEDNELNDFEASFLIDAQLLFKRDHYKLVWADIEDESGICGWEFVVDSTIPGTNVDLFEEAVYYSMLRRQLRKDKDDITPNEYRNFVLAYKERVAQSSVGVWKVFTLLIQATPTKPAVKVSPLKPAQVSSPKQPVNLTPPDMSTVQAKVRQMLKPVEVENGEVLIKMDCELWIYDVVSTTFVECFPRVQVELRKSLEGDFKYEFVVYVDGVPSIVQELRNDIYPFFDSQQLAFIWNTISENPISWSIKFAKEDASTYHEFNHWFSNSLYEATNKTLFSKAKKIEQDFIQEMFEDMEIDDRESNEEEEDEEEEDEEEEEDATVVKQERENPFNDNSENSLLAVGYKHNRSFVVRGNKIGVFKHGEEDDLEFATTINNIGTMSGEFFSPKKVMLHQQDSSLLMMKPNDSKNVYKMDLETGKVVEEWNVHEHMAVTEIAPEAKYSQLTNEQTILGINPKSMFKIDPRLSGSKIVMDNSKVYSSNLRFSTIATTGDGKVVIGSDKGEIRLFDKIGKIAKTCLPGLGDPIIGLDTTEHGEYILATCKTYLLLIETTKKGETKSAFEKSIKPAPRRLTLKPEHAAWLGPNISFTPAKFNAEQGGKEKRIITSTGKFIISWNFREIKLGKYYNYTIKEYSENVVADNFKYGQDRDIIVALPSNVEMVKKNHLSTPVKLLKSRSEVVNSPY</sequence>
<dbReference type="EMBL" id="JADGKB010000039">
    <property type="protein sequence ID" value="KAJ3257383.1"/>
    <property type="molecule type" value="Genomic_DNA"/>
</dbReference>
<evidence type="ECO:0008006" key="7">
    <source>
        <dbReference type="Google" id="ProtNLM"/>
    </source>
</evidence>
<evidence type="ECO:0000313" key="5">
    <source>
        <dbReference type="EMBL" id="KAJ3257383.1"/>
    </source>
</evidence>
<dbReference type="InterPro" id="IPR013863">
    <property type="entry name" value="VID27_C"/>
</dbReference>
<feature type="compositionally biased region" description="Acidic residues" evidence="1">
    <location>
        <begin position="365"/>
        <end position="391"/>
    </location>
</feature>
<dbReference type="InterPro" id="IPR040979">
    <property type="entry name" value="Vid27_N"/>
</dbReference>
<dbReference type="SUPFAM" id="SSF69322">
    <property type="entry name" value="Tricorn protease domain 2"/>
    <property type="match status" value="1"/>
</dbReference>
<dbReference type="Pfam" id="PF17747">
    <property type="entry name" value="VID27_PH"/>
    <property type="match status" value="1"/>
</dbReference>
<keyword evidence="6" id="KW-1185">Reference proteome</keyword>
<reference evidence="5" key="1">
    <citation type="submission" date="2020-05" db="EMBL/GenBank/DDBJ databases">
        <title>Phylogenomic resolution of chytrid fungi.</title>
        <authorList>
            <person name="Stajich J.E."/>
            <person name="Amses K."/>
            <person name="Simmons R."/>
            <person name="Seto K."/>
            <person name="Myers J."/>
            <person name="Bonds A."/>
            <person name="Quandt C.A."/>
            <person name="Barry K."/>
            <person name="Liu P."/>
            <person name="Grigoriev I."/>
            <person name="Longcore J.E."/>
            <person name="James T.Y."/>
        </authorList>
    </citation>
    <scope>NUCLEOTIDE SEQUENCE</scope>
    <source>
        <strain evidence="5">PLAUS21</strain>
    </source>
</reference>
<feature type="region of interest" description="Disordered" evidence="1">
    <location>
        <begin position="365"/>
        <end position="408"/>
    </location>
</feature>